<dbReference type="CDD" id="cd05387">
    <property type="entry name" value="BY-kinase"/>
    <property type="match status" value="1"/>
</dbReference>
<keyword evidence="2" id="KW-0067">ATP-binding</keyword>
<dbReference type="PANTHER" id="PTHR32309:SF13">
    <property type="entry name" value="FERRIC ENTEROBACTIN TRANSPORT PROTEIN FEPE"/>
    <property type="match status" value="1"/>
</dbReference>
<feature type="non-terminal residue" evidence="3">
    <location>
        <position position="1"/>
    </location>
</feature>
<protein>
    <recommendedName>
        <fullName evidence="5">AAA domain-containing protein</fullName>
    </recommendedName>
</protein>
<keyword evidence="1" id="KW-0547">Nucleotide-binding</keyword>
<name>A0A2T5HEX0_9RHOB</name>
<dbReference type="InterPro" id="IPR027417">
    <property type="entry name" value="P-loop_NTPase"/>
</dbReference>
<gene>
    <name evidence="3" type="ORF">C8N42_1101</name>
</gene>
<dbReference type="SUPFAM" id="SSF52540">
    <property type="entry name" value="P-loop containing nucleoside triphosphate hydrolases"/>
    <property type="match status" value="1"/>
</dbReference>
<dbReference type="GO" id="GO:0005886">
    <property type="term" value="C:plasma membrane"/>
    <property type="evidence" value="ECO:0007669"/>
    <property type="project" value="TreeGrafter"/>
</dbReference>
<dbReference type="GO" id="GO:0004713">
    <property type="term" value="F:protein tyrosine kinase activity"/>
    <property type="evidence" value="ECO:0007669"/>
    <property type="project" value="TreeGrafter"/>
</dbReference>
<keyword evidence="4" id="KW-1185">Reference proteome</keyword>
<accession>A0A2T5HEX0</accession>
<dbReference type="AlphaFoldDB" id="A0A2T5HEX0"/>
<evidence type="ECO:0000256" key="1">
    <source>
        <dbReference type="ARBA" id="ARBA00022741"/>
    </source>
</evidence>
<comment type="caution">
    <text evidence="3">The sequence shown here is derived from an EMBL/GenBank/DDBJ whole genome shotgun (WGS) entry which is preliminary data.</text>
</comment>
<dbReference type="InterPro" id="IPR050445">
    <property type="entry name" value="Bact_polysacc_biosynth/exp"/>
</dbReference>
<proteinExistence type="predicted"/>
<dbReference type="EMBL" id="QAOH01000010">
    <property type="protein sequence ID" value="PTQ70120.1"/>
    <property type="molecule type" value="Genomic_DNA"/>
</dbReference>
<dbReference type="RefSeq" id="WP_211309191.1">
    <property type="nucleotide sequence ID" value="NZ_QAOH01000010.1"/>
</dbReference>
<sequence length="201" mass="22242">LAASALCARHAKPTSGLLLRRPLVGFYSAVDTYAEAGKKVLLIDADLRKPSQHQQIGYDPDEGFLEYLRNPDKALDIDRGFYVADPKSRTGIILGRSRADVPTDQLLQSAAFSELLTSARQSMDVVIIDTPPVLPVVDARYIAPLVDAIVLIVKYGSTSQGDVRDSFTQIDAVKYEETPIFTVLNFDETKMRDSAYYSYYG</sequence>
<dbReference type="InterPro" id="IPR005702">
    <property type="entry name" value="Wzc-like_C"/>
</dbReference>
<evidence type="ECO:0008006" key="5">
    <source>
        <dbReference type="Google" id="ProtNLM"/>
    </source>
</evidence>
<dbReference type="PANTHER" id="PTHR32309">
    <property type="entry name" value="TYROSINE-PROTEIN KINASE"/>
    <property type="match status" value="1"/>
</dbReference>
<organism evidence="3 4">
    <name type="scientific">Celeribacter persicus</name>
    <dbReference type="NCBI Taxonomy" id="1651082"/>
    <lineage>
        <taxon>Bacteria</taxon>
        <taxon>Pseudomonadati</taxon>
        <taxon>Pseudomonadota</taxon>
        <taxon>Alphaproteobacteria</taxon>
        <taxon>Rhodobacterales</taxon>
        <taxon>Roseobacteraceae</taxon>
        <taxon>Celeribacter</taxon>
    </lineage>
</organism>
<evidence type="ECO:0000313" key="3">
    <source>
        <dbReference type="EMBL" id="PTQ70120.1"/>
    </source>
</evidence>
<evidence type="ECO:0000313" key="4">
    <source>
        <dbReference type="Proteomes" id="UP000244077"/>
    </source>
</evidence>
<dbReference type="Proteomes" id="UP000244077">
    <property type="component" value="Unassembled WGS sequence"/>
</dbReference>
<evidence type="ECO:0000256" key="2">
    <source>
        <dbReference type="ARBA" id="ARBA00022840"/>
    </source>
</evidence>
<reference evidence="3 4" key="1">
    <citation type="submission" date="2018-04" db="EMBL/GenBank/DDBJ databases">
        <title>Genomic Encyclopedia of Archaeal and Bacterial Type Strains, Phase II (KMG-II): from individual species to whole genera.</title>
        <authorList>
            <person name="Goeker M."/>
        </authorList>
    </citation>
    <scope>NUCLEOTIDE SEQUENCE [LARGE SCALE GENOMIC DNA]</scope>
    <source>
        <strain evidence="3 4">DSM 100434</strain>
    </source>
</reference>
<dbReference type="Gene3D" id="3.40.50.300">
    <property type="entry name" value="P-loop containing nucleotide triphosphate hydrolases"/>
    <property type="match status" value="1"/>
</dbReference>